<dbReference type="OrthoDB" id="9801844at2"/>
<evidence type="ECO:0000256" key="5">
    <source>
        <dbReference type="ARBA" id="ARBA00022768"/>
    </source>
</evidence>
<dbReference type="InterPro" id="IPR012340">
    <property type="entry name" value="NA-bd_OB-fold"/>
</dbReference>
<dbReference type="eggNOG" id="COG0231">
    <property type="taxonomic scope" value="Bacteria"/>
</dbReference>
<dbReference type="FunFam" id="2.40.50.140:FF:000009">
    <property type="entry name" value="Elongation factor P"/>
    <property type="match status" value="1"/>
</dbReference>
<proteinExistence type="inferred from homology"/>
<dbReference type="InterPro" id="IPR013185">
    <property type="entry name" value="Transl_elong_KOW-like"/>
</dbReference>
<dbReference type="InterPro" id="IPR008991">
    <property type="entry name" value="Translation_prot_SH3-like_sf"/>
</dbReference>
<accession>D6YTZ2</accession>
<dbReference type="PIRSF" id="PIRSF005901">
    <property type="entry name" value="EF-P"/>
    <property type="match status" value="1"/>
</dbReference>
<dbReference type="SMART" id="SM01185">
    <property type="entry name" value="EFP"/>
    <property type="match status" value="1"/>
</dbReference>
<feature type="domain" description="Translation elongation factor P/YeiP central" evidence="12">
    <location>
        <begin position="69"/>
        <end position="123"/>
    </location>
</feature>
<dbReference type="GO" id="GO:0043043">
    <property type="term" value="P:peptide biosynthetic process"/>
    <property type="evidence" value="ECO:0007669"/>
    <property type="project" value="InterPro"/>
</dbReference>
<protein>
    <recommendedName>
        <fullName evidence="8 9">Elongation factor P</fullName>
        <shortName evidence="8">EF-P</shortName>
    </recommendedName>
</protein>
<comment type="function">
    <text evidence="7 8">Involved in peptide bond synthesis. Stimulates efficient translation and peptide-bond synthesis on native or reconstituted 70S ribosomes in vitro. Probably functions indirectly by altering the affinity of the ribosome for aminoacyl-tRNA, thus increasing their reactivity as acceptors for peptidyl transferase.</text>
</comment>
<dbReference type="InterPro" id="IPR015365">
    <property type="entry name" value="Elong-fact-P_C"/>
</dbReference>
<dbReference type="GO" id="GO:0003746">
    <property type="term" value="F:translation elongation factor activity"/>
    <property type="evidence" value="ECO:0007669"/>
    <property type="project" value="UniProtKB-UniRule"/>
</dbReference>
<comment type="pathway">
    <text evidence="2 8">Protein biosynthesis; polypeptide chain elongation.</text>
</comment>
<dbReference type="Pfam" id="PF09285">
    <property type="entry name" value="Elong-fact-P_C"/>
    <property type="match status" value="1"/>
</dbReference>
<evidence type="ECO:0000256" key="4">
    <source>
        <dbReference type="ARBA" id="ARBA00022490"/>
    </source>
</evidence>
<keyword evidence="6 8" id="KW-0648">Protein biosynthesis</keyword>
<dbReference type="GO" id="GO:0005829">
    <property type="term" value="C:cytosol"/>
    <property type="evidence" value="ECO:0007669"/>
    <property type="project" value="UniProtKB-ARBA"/>
</dbReference>
<evidence type="ECO:0000256" key="9">
    <source>
        <dbReference type="NCBIfam" id="TIGR00038"/>
    </source>
</evidence>
<dbReference type="UniPathway" id="UPA00345"/>
<evidence type="ECO:0000256" key="10">
    <source>
        <dbReference type="RuleBase" id="RU004389"/>
    </source>
</evidence>
<dbReference type="InterPro" id="IPR020599">
    <property type="entry name" value="Transl_elong_fac_P/YeiP"/>
</dbReference>
<dbReference type="AlphaFoldDB" id="D6YTZ2"/>
<comment type="similarity">
    <text evidence="3 8 10">Belongs to the elongation factor P family.</text>
</comment>
<evidence type="ECO:0000256" key="1">
    <source>
        <dbReference type="ARBA" id="ARBA00004496"/>
    </source>
</evidence>
<evidence type="ECO:0000259" key="11">
    <source>
        <dbReference type="SMART" id="SM00841"/>
    </source>
</evidence>
<dbReference type="CDD" id="cd05794">
    <property type="entry name" value="S1_EF-P_repeat_2"/>
    <property type="match status" value="1"/>
</dbReference>
<dbReference type="Pfam" id="PF01132">
    <property type="entry name" value="EFP"/>
    <property type="match status" value="1"/>
</dbReference>
<dbReference type="SUPFAM" id="SSF50249">
    <property type="entry name" value="Nucleic acid-binding proteins"/>
    <property type="match status" value="2"/>
</dbReference>
<evidence type="ECO:0000256" key="6">
    <source>
        <dbReference type="ARBA" id="ARBA00022917"/>
    </source>
</evidence>
<dbReference type="PANTHER" id="PTHR30053:SF12">
    <property type="entry name" value="ELONGATION FACTOR P (EF-P) FAMILY PROTEIN"/>
    <property type="match status" value="1"/>
</dbReference>
<dbReference type="KEGG" id="wch:wcw_0228"/>
<sequence>MPQVSTSEFKSGMKIEVEGQPYVIVNNEFVKPGKGQAFNRVKLKHLLTARTIERTFKSGDKVDLADVLETEMRMLYRDADGIVFMDDKTFEQITIPLDRIGDSDPWMMEDILYEVLIYNGEPVSVEPPTFMELKITQTDPGERGDTASGKVLKPAETESGAKVQIPIFIEEGEVVKIDTRTGEYVSRVN</sequence>
<dbReference type="EMBL" id="CP001928">
    <property type="protein sequence ID" value="ADI37603.1"/>
    <property type="molecule type" value="Genomic_DNA"/>
</dbReference>
<dbReference type="Gene3D" id="2.30.30.30">
    <property type="match status" value="1"/>
</dbReference>
<keyword evidence="14" id="KW-1185">Reference proteome</keyword>
<keyword evidence="4 8" id="KW-0963">Cytoplasm</keyword>
<dbReference type="HAMAP" id="MF_00141">
    <property type="entry name" value="EF_P"/>
    <property type="match status" value="1"/>
</dbReference>
<feature type="domain" description="Elongation factor P C-terminal" evidence="11">
    <location>
        <begin position="131"/>
        <end position="187"/>
    </location>
</feature>
<dbReference type="HOGENOM" id="CLU_074944_0_0_0"/>
<dbReference type="SUPFAM" id="SSF50104">
    <property type="entry name" value="Translation proteins SH3-like domain"/>
    <property type="match status" value="1"/>
</dbReference>
<dbReference type="PANTHER" id="PTHR30053">
    <property type="entry name" value="ELONGATION FACTOR P"/>
    <property type="match status" value="1"/>
</dbReference>
<dbReference type="FunFam" id="2.40.50.140:FF:000004">
    <property type="entry name" value="Elongation factor P"/>
    <property type="match status" value="1"/>
</dbReference>
<evidence type="ECO:0000256" key="7">
    <source>
        <dbReference type="ARBA" id="ARBA00025469"/>
    </source>
</evidence>
<dbReference type="InterPro" id="IPR001059">
    <property type="entry name" value="Transl_elong_P/YeiP_cen"/>
</dbReference>
<dbReference type="Pfam" id="PF08207">
    <property type="entry name" value="EFP_N"/>
    <property type="match status" value="1"/>
</dbReference>
<evidence type="ECO:0000256" key="3">
    <source>
        <dbReference type="ARBA" id="ARBA00009479"/>
    </source>
</evidence>
<organism evidence="13 14">
    <name type="scientific">Waddlia chondrophila (strain ATCC VR-1470 / WSU 86-1044)</name>
    <dbReference type="NCBI Taxonomy" id="716544"/>
    <lineage>
        <taxon>Bacteria</taxon>
        <taxon>Pseudomonadati</taxon>
        <taxon>Chlamydiota</taxon>
        <taxon>Chlamydiia</taxon>
        <taxon>Parachlamydiales</taxon>
        <taxon>Waddliaceae</taxon>
        <taxon>Waddlia</taxon>
    </lineage>
</organism>
<dbReference type="STRING" id="716544.wcw_0228"/>
<dbReference type="CDD" id="cd04470">
    <property type="entry name" value="S1_EF-P_repeat_1"/>
    <property type="match status" value="1"/>
</dbReference>
<comment type="subcellular location">
    <subcellularLocation>
        <location evidence="1 8">Cytoplasm</location>
    </subcellularLocation>
</comment>
<dbReference type="Gene3D" id="2.40.50.140">
    <property type="entry name" value="Nucleic acid-binding proteins"/>
    <property type="match status" value="2"/>
</dbReference>
<dbReference type="Proteomes" id="UP000001505">
    <property type="component" value="Chromosome"/>
</dbReference>
<dbReference type="InterPro" id="IPR014722">
    <property type="entry name" value="Rib_uL2_dom2"/>
</dbReference>
<reference evidence="13 14" key="1">
    <citation type="journal article" date="2010" name="PLoS ONE">
        <title>The Waddlia genome: a window into chlamydial biology.</title>
        <authorList>
            <person name="Bertelli C."/>
            <person name="Collyn F."/>
            <person name="Croxatto A."/>
            <person name="Ruckert C."/>
            <person name="Polkinghorne A."/>
            <person name="Kebbi-Beghdadi C."/>
            <person name="Goesmann A."/>
            <person name="Vaughan L."/>
            <person name="Greub G."/>
        </authorList>
    </citation>
    <scope>NUCLEOTIDE SEQUENCE [LARGE SCALE GENOMIC DNA]</scope>
    <source>
        <strain evidence="14">ATCC VR-1470 / WSU 86-1044</strain>
    </source>
</reference>
<gene>
    <name evidence="8" type="primary">efp</name>
    <name evidence="13" type="ordered locus">wcw_0228</name>
</gene>
<evidence type="ECO:0000256" key="2">
    <source>
        <dbReference type="ARBA" id="ARBA00004815"/>
    </source>
</evidence>
<dbReference type="SMART" id="SM00841">
    <property type="entry name" value="Elong-fact-P_C"/>
    <property type="match status" value="1"/>
</dbReference>
<keyword evidence="5 8" id="KW-0251">Elongation factor</keyword>
<dbReference type="InterPro" id="IPR011768">
    <property type="entry name" value="Transl_elongation_fac_P"/>
</dbReference>
<evidence type="ECO:0000313" key="14">
    <source>
        <dbReference type="Proteomes" id="UP000001505"/>
    </source>
</evidence>
<dbReference type="RefSeq" id="WP_013181331.1">
    <property type="nucleotide sequence ID" value="NC_014225.1"/>
</dbReference>
<evidence type="ECO:0000259" key="12">
    <source>
        <dbReference type="SMART" id="SM01185"/>
    </source>
</evidence>
<evidence type="ECO:0000256" key="8">
    <source>
        <dbReference type="HAMAP-Rule" id="MF_00141"/>
    </source>
</evidence>
<dbReference type="FunFam" id="2.30.30.30:FF:000003">
    <property type="entry name" value="Elongation factor P"/>
    <property type="match status" value="1"/>
</dbReference>
<evidence type="ECO:0000313" key="13">
    <source>
        <dbReference type="EMBL" id="ADI37603.1"/>
    </source>
</evidence>
<dbReference type="NCBIfam" id="NF001810">
    <property type="entry name" value="PRK00529.1"/>
    <property type="match status" value="1"/>
</dbReference>
<dbReference type="NCBIfam" id="TIGR00038">
    <property type="entry name" value="efp"/>
    <property type="match status" value="1"/>
</dbReference>
<name>D6YTZ2_WADCW</name>